<dbReference type="CDD" id="cd04900">
    <property type="entry name" value="ACT_UUR-like_1"/>
    <property type="match status" value="1"/>
</dbReference>
<feature type="region of interest" description="Uridylyltransferase" evidence="7">
    <location>
        <begin position="1"/>
        <end position="344"/>
    </location>
</feature>
<dbReference type="CDD" id="cd04899">
    <property type="entry name" value="ACT_ACR-UUR-like_2"/>
    <property type="match status" value="1"/>
</dbReference>
<dbReference type="InterPro" id="IPR006674">
    <property type="entry name" value="HD_domain"/>
</dbReference>
<evidence type="ECO:0000256" key="5">
    <source>
        <dbReference type="ARBA" id="ARBA00022842"/>
    </source>
</evidence>
<dbReference type="InterPro" id="IPR043519">
    <property type="entry name" value="NT_sf"/>
</dbReference>
<comment type="catalytic activity">
    <reaction evidence="7">
        <text>[protein-PII]-L-tyrosine + UTP = [protein-PII]-uridylyl-L-tyrosine + diphosphate</text>
        <dbReference type="Rhea" id="RHEA:13673"/>
        <dbReference type="Rhea" id="RHEA-COMP:12147"/>
        <dbReference type="Rhea" id="RHEA-COMP:12148"/>
        <dbReference type="ChEBI" id="CHEBI:33019"/>
        <dbReference type="ChEBI" id="CHEBI:46398"/>
        <dbReference type="ChEBI" id="CHEBI:46858"/>
        <dbReference type="ChEBI" id="CHEBI:90602"/>
        <dbReference type="EC" id="2.7.7.59"/>
    </reaction>
</comment>
<dbReference type="NCBIfam" id="TIGR01693">
    <property type="entry name" value="UTase_glnD"/>
    <property type="match status" value="1"/>
</dbReference>
<dbReference type="EC" id="3.1.4.-" evidence="7"/>
<dbReference type="InterPro" id="IPR045865">
    <property type="entry name" value="ACT-like_dom_sf"/>
</dbReference>
<accession>A0ABM8R7R5</accession>
<dbReference type="EMBL" id="CAJNBJ010000004">
    <property type="protein sequence ID" value="CAE6737710.1"/>
    <property type="molecule type" value="Genomic_DNA"/>
</dbReference>
<evidence type="ECO:0000256" key="1">
    <source>
        <dbReference type="ARBA" id="ARBA00022679"/>
    </source>
</evidence>
<dbReference type="CDD" id="cd05401">
    <property type="entry name" value="NT_GlnE_GlnD_like"/>
    <property type="match status" value="1"/>
</dbReference>
<proteinExistence type="inferred from homology"/>
<evidence type="ECO:0000256" key="4">
    <source>
        <dbReference type="ARBA" id="ARBA00022801"/>
    </source>
</evidence>
<evidence type="ECO:0000256" key="2">
    <source>
        <dbReference type="ARBA" id="ARBA00022695"/>
    </source>
</evidence>
<dbReference type="Gene3D" id="3.30.460.10">
    <property type="entry name" value="Beta Polymerase, domain 2"/>
    <property type="match status" value="1"/>
</dbReference>
<evidence type="ECO:0000259" key="9">
    <source>
        <dbReference type="PROSITE" id="PS51831"/>
    </source>
</evidence>
<dbReference type="SMART" id="SM00471">
    <property type="entry name" value="HDc"/>
    <property type="match status" value="1"/>
</dbReference>
<dbReference type="GO" id="GO:0016787">
    <property type="term" value="F:hydrolase activity"/>
    <property type="evidence" value="ECO:0007669"/>
    <property type="project" value="UniProtKB-KW"/>
</dbReference>
<reference evidence="10 11" key="1">
    <citation type="submission" date="2021-02" db="EMBL/GenBank/DDBJ databases">
        <authorList>
            <person name="Han P."/>
        </authorList>
    </citation>
    <scope>NUCLEOTIDE SEQUENCE [LARGE SCALE GENOMIC DNA]</scope>
    <source>
        <strain evidence="10">Candidatus Nitrospira sp. ZN2</strain>
    </source>
</reference>
<evidence type="ECO:0000256" key="6">
    <source>
        <dbReference type="ARBA" id="ARBA00023268"/>
    </source>
</evidence>
<protein>
    <recommendedName>
        <fullName evidence="7">Bifunctional uridylyltransferase/uridylyl-removing enzyme</fullName>
        <shortName evidence="7">UTase/UR</shortName>
    </recommendedName>
    <alternativeName>
        <fullName evidence="7">Bifunctional [protein-PII] modification enzyme</fullName>
    </alternativeName>
    <alternativeName>
        <fullName evidence="7">Bifunctional nitrogen sensor protein</fullName>
    </alternativeName>
    <domain>
        <recommendedName>
            <fullName evidence="7">[Protein-PII] uridylyltransferase</fullName>
            <shortName evidence="7">PII uridylyltransferase</shortName>
            <shortName evidence="7">UTase</shortName>
            <ecNumber evidence="7">2.7.7.59</ecNumber>
        </recommendedName>
    </domain>
    <domain>
        <recommendedName>
            <fullName evidence="7">[Protein-PII]-UMP uridylyl-removing enzyme</fullName>
            <shortName evidence="7">UR</shortName>
            <ecNumber evidence="7">3.1.4.-</ecNumber>
        </recommendedName>
    </domain>
</protein>
<dbReference type="InterPro" id="IPR003607">
    <property type="entry name" value="HD/PDEase_dom"/>
</dbReference>
<dbReference type="PIRSF" id="PIRSF006288">
    <property type="entry name" value="PII_uridyltransf"/>
    <property type="match status" value="1"/>
</dbReference>
<comment type="similarity">
    <text evidence="7">Belongs to the GlnD family.</text>
</comment>
<comment type="caution">
    <text evidence="10">The sequence shown here is derived from an EMBL/GenBank/DDBJ whole genome shotgun (WGS) entry which is preliminary data.</text>
</comment>
<dbReference type="PROSITE" id="PS51671">
    <property type="entry name" value="ACT"/>
    <property type="match status" value="2"/>
</dbReference>
<comment type="caution">
    <text evidence="7">Lacks conserved residue(s) required for the propagation of feature annotation.</text>
</comment>
<dbReference type="PANTHER" id="PTHR47320">
    <property type="entry name" value="BIFUNCTIONAL URIDYLYLTRANSFERASE/URIDYLYL-REMOVING ENZYME"/>
    <property type="match status" value="1"/>
</dbReference>
<evidence type="ECO:0000313" key="11">
    <source>
        <dbReference type="Proteomes" id="UP000675880"/>
    </source>
</evidence>
<feature type="domain" description="ACT" evidence="8">
    <location>
        <begin position="702"/>
        <end position="779"/>
    </location>
</feature>
<dbReference type="Gene3D" id="1.10.3090.10">
    <property type="entry name" value="cca-adding enzyme, domain 2"/>
    <property type="match status" value="1"/>
</dbReference>
<dbReference type="HAMAP" id="MF_00277">
    <property type="entry name" value="PII_uridylyl_transf"/>
    <property type="match status" value="1"/>
</dbReference>
<feature type="domain" description="HD" evidence="9">
    <location>
        <begin position="462"/>
        <end position="590"/>
    </location>
</feature>
<evidence type="ECO:0000259" key="8">
    <source>
        <dbReference type="PROSITE" id="PS51671"/>
    </source>
</evidence>
<dbReference type="PANTHER" id="PTHR47320:SF1">
    <property type="entry name" value="BIFUNCTIONAL URIDYLYLTRANSFERASE_URIDYLYL-REMOVING ENZYME"/>
    <property type="match status" value="1"/>
</dbReference>
<dbReference type="Pfam" id="PF01966">
    <property type="entry name" value="HD"/>
    <property type="match status" value="1"/>
</dbReference>
<comment type="catalytic activity">
    <reaction evidence="7">
        <text>[protein-PII]-uridylyl-L-tyrosine + H2O = [protein-PII]-L-tyrosine + UMP + H(+)</text>
        <dbReference type="Rhea" id="RHEA:48600"/>
        <dbReference type="Rhea" id="RHEA-COMP:12147"/>
        <dbReference type="Rhea" id="RHEA-COMP:12148"/>
        <dbReference type="ChEBI" id="CHEBI:15377"/>
        <dbReference type="ChEBI" id="CHEBI:15378"/>
        <dbReference type="ChEBI" id="CHEBI:46858"/>
        <dbReference type="ChEBI" id="CHEBI:57865"/>
        <dbReference type="ChEBI" id="CHEBI:90602"/>
    </reaction>
</comment>
<dbReference type="Pfam" id="PF24931">
    <property type="entry name" value="ACT_ACR9_3rd"/>
    <property type="match status" value="1"/>
</dbReference>
<evidence type="ECO:0000256" key="3">
    <source>
        <dbReference type="ARBA" id="ARBA00022737"/>
    </source>
</evidence>
<keyword evidence="4 7" id="KW-0378">Hydrolase</keyword>
<name>A0ABM8R7R5_9BACT</name>
<keyword evidence="6 7" id="KW-0511">Multifunctional enzyme</keyword>
<comment type="activity regulation">
    <text evidence="7">Uridylyltransferase (UTase) activity is inhibited by glutamine, while glutamine activates uridylyl-removing (UR) activity.</text>
</comment>
<keyword evidence="2 7" id="KW-0548">Nucleotidyltransferase</keyword>
<dbReference type="PROSITE" id="PS51831">
    <property type="entry name" value="HD"/>
    <property type="match status" value="1"/>
</dbReference>
<comment type="domain">
    <text evidence="7">Has four distinct domains: an N-terminal nucleotidyltransferase (NT) domain responsible for UTase activity, a central HD domain that encodes UR activity, and two C-terminal ACT domains that seem to have a role in glutamine sensing.</text>
</comment>
<sequence length="893" mass="100180">MSHALNADSHMVHEAPLVVSQLLAEQRQAIQQRLLAGASGEEVVTATTDLVDGLIVGRYRTAARAGGEALTTVGFQQCCLVAIGGYGRRELAPHSDIDLMFLFHPDAAKVMPELVKQVLHPLWDSGFQVGHSVRTIQDCIDLGLADLTVRTSMMEARFLAGSPELFQQFHARYVRKVVSSGFDAYLEQKVAERQREYQKFGETVYLLEPNVKKSQGGLRDLHLLQWIGSARFHAPTIRELSDRGILSQADYRALKEAREFLLRVRSFLHIRAGMAQEILTFDEQVWLANQLGFTDRPHLLAVEQFMQQYYRHTMGLHAALMRFVERCRRRTLWQRVSRWLPAQRIERYFAIDGEALTVPAESRSQVLGKPALLLTLFDLARSRKLSIDPSLLEDIHRHAETLSVEQFHSPETGRTFLSILAGPGTAKALESMHRAHLLEKLVPAFSRVRGLMQFNQYHKYTVDEHSLLAVAKAEALAEHPGVLGDVYREIKRKDLLHLALLLHDLGKGHEEDHSEVGKRLAEETAARLGFDERESRTLVMLVHRHLLMAHTAFRRDPYDEKVLLPFAREVGTPEVLRKLLALTAADIAAVGPDVLTKWKESLLVELYLRAMQEVSGERETADEPQRLARIADDVVAQASDNQNLPNDKAWIRSELEQFPLRYAYGTSPRRIAVHLGAIRRLQPGGVVIETEFNAPLGTCEYAVIAHNDVIPGLFSKIAGVMAAGGLQILDAQIVTRRDGVVVDTFQVADPDYQGEPPMDRRESIAATITDVLTGRQSIEAVMRRGARLSLGRSLPAHRQPAEVRIDNETSDRFTILDVFADDRQGLLYIITNAIFQLGLSVHASRISTRLDQVADVFYVTSMDGKKVEEVGRLETIRASILNEIEVFLGAHAA</sequence>
<gene>
    <name evidence="7 10" type="primary">glnD</name>
    <name evidence="10" type="ORF">NSPZN2_120011</name>
</gene>
<keyword evidence="3" id="KW-0677">Repeat</keyword>
<dbReference type="Gene3D" id="1.20.120.330">
    <property type="entry name" value="Nucleotidyltransferases domain 2"/>
    <property type="match status" value="1"/>
</dbReference>
<keyword evidence="5 7" id="KW-0460">Magnesium</keyword>
<dbReference type="InterPro" id="IPR002912">
    <property type="entry name" value="ACT_dom"/>
</dbReference>
<dbReference type="InterPro" id="IPR013546">
    <property type="entry name" value="PII_UdlTrfase/GS_AdlTrfase"/>
</dbReference>
<dbReference type="SUPFAM" id="SSF81301">
    <property type="entry name" value="Nucleotidyltransferase"/>
    <property type="match status" value="1"/>
</dbReference>
<comment type="cofactor">
    <cofactor evidence="7">
        <name>Mg(2+)</name>
        <dbReference type="ChEBI" id="CHEBI:18420"/>
    </cofactor>
</comment>
<dbReference type="Proteomes" id="UP000675880">
    <property type="component" value="Unassembled WGS sequence"/>
</dbReference>
<dbReference type="SUPFAM" id="SSF81593">
    <property type="entry name" value="Nucleotidyltransferase substrate binding subunit/domain"/>
    <property type="match status" value="1"/>
</dbReference>
<dbReference type="GO" id="GO:0008773">
    <property type="term" value="F:[protein-PII] uridylyltransferase activity"/>
    <property type="evidence" value="ECO:0007669"/>
    <property type="project" value="UniProtKB-EC"/>
</dbReference>
<dbReference type="SUPFAM" id="SSF55021">
    <property type="entry name" value="ACT-like"/>
    <property type="match status" value="2"/>
</dbReference>
<comment type="function">
    <text evidence="7">Modifies, by uridylylation and deuridylylation, the PII regulatory proteins (GlnB and homologs), in response to the nitrogen status of the cell that GlnD senses through the glutamine level. Under low glutamine levels, catalyzes the conversion of the PII proteins and UTP to PII-UMP and PPi, while under higher glutamine levels, GlnD hydrolyzes PII-UMP to PII and UMP (deuridylylation). Thus, controls uridylylation state and activity of the PII proteins, and plays an important role in the regulation of nitrogen metabolism.</text>
</comment>
<keyword evidence="11" id="KW-1185">Reference proteome</keyword>
<dbReference type="Pfam" id="PF08335">
    <property type="entry name" value="GlnD_UR_UTase"/>
    <property type="match status" value="1"/>
</dbReference>
<keyword evidence="1 7" id="KW-0808">Transferase</keyword>
<dbReference type="SUPFAM" id="SSF109604">
    <property type="entry name" value="HD-domain/PDEase-like"/>
    <property type="match status" value="1"/>
</dbReference>
<evidence type="ECO:0000256" key="7">
    <source>
        <dbReference type="HAMAP-Rule" id="MF_00277"/>
    </source>
</evidence>
<organism evidence="10 11">
    <name type="scientific">Nitrospira defluvii</name>
    <dbReference type="NCBI Taxonomy" id="330214"/>
    <lineage>
        <taxon>Bacteria</taxon>
        <taxon>Pseudomonadati</taxon>
        <taxon>Nitrospirota</taxon>
        <taxon>Nitrospiria</taxon>
        <taxon>Nitrospirales</taxon>
        <taxon>Nitrospiraceae</taxon>
        <taxon>Nitrospira</taxon>
    </lineage>
</organism>
<evidence type="ECO:0000313" key="10">
    <source>
        <dbReference type="EMBL" id="CAE6737710.1"/>
    </source>
</evidence>
<dbReference type="InterPro" id="IPR010043">
    <property type="entry name" value="UTase/UR"/>
</dbReference>
<dbReference type="SUPFAM" id="SSF81891">
    <property type="entry name" value="Poly A polymerase C-terminal region-like"/>
    <property type="match status" value="1"/>
</dbReference>
<feature type="domain" description="ACT" evidence="8">
    <location>
        <begin position="815"/>
        <end position="893"/>
    </location>
</feature>
<dbReference type="EC" id="2.7.7.59" evidence="7"/>